<evidence type="ECO:0000313" key="2">
    <source>
        <dbReference type="Proteomes" id="UP000009168"/>
    </source>
</evidence>
<dbReference type="RefSeq" id="XP_001018101.2">
    <property type="nucleotide sequence ID" value="XM_001018101.2"/>
</dbReference>
<proteinExistence type="predicted"/>
<evidence type="ECO:0000313" key="1">
    <source>
        <dbReference type="EMBL" id="EAR97856.2"/>
    </source>
</evidence>
<organism evidence="1 2">
    <name type="scientific">Tetrahymena thermophila (strain SB210)</name>
    <dbReference type="NCBI Taxonomy" id="312017"/>
    <lineage>
        <taxon>Eukaryota</taxon>
        <taxon>Sar</taxon>
        <taxon>Alveolata</taxon>
        <taxon>Ciliophora</taxon>
        <taxon>Intramacronucleata</taxon>
        <taxon>Oligohymenophorea</taxon>
        <taxon>Hymenostomatida</taxon>
        <taxon>Tetrahymenina</taxon>
        <taxon>Tetrahymenidae</taxon>
        <taxon>Tetrahymena</taxon>
    </lineage>
</organism>
<accession>I7M8D2</accession>
<keyword evidence="2" id="KW-1185">Reference proteome</keyword>
<name>I7M8D2_TETTS</name>
<dbReference type="InterPro" id="IPR032675">
    <property type="entry name" value="LRR_dom_sf"/>
</dbReference>
<dbReference type="Proteomes" id="UP000009168">
    <property type="component" value="Unassembled WGS sequence"/>
</dbReference>
<dbReference type="AlphaFoldDB" id="I7M8D2"/>
<dbReference type="GeneID" id="7827549"/>
<dbReference type="SUPFAM" id="SSF52047">
    <property type="entry name" value="RNI-like"/>
    <property type="match status" value="1"/>
</dbReference>
<sequence>MDLKMQDQIQYLSEDSIFLKSEILDLLNQIQKIRQDLSEFEFYDNQIYQINFIAKNSKTNQNSMLSIFQKYRLNQKNQLKLGNRIKGQNYIMTFCIDQCFEIDKFLIQETEYTEYLRRNKIYSLEEINQYTKDIIRVLVINKSDCKIRDQKVLAIASTIGQCKNLNTLKIDLGLNEIGCDGAGQFLQNLSGCKNLNKLFLSFSFGKSKYPPWSKQISLEGAEGLGQGFEQLTSIQCLTIDLDKQPLGKGCAALFRGISKCQNLINLNFSLKYYKIFLKGNILMNQFQSLQHRQQWSFRVRQPNQQVHEFILIMSKIKDQSYFNRRKCEFGKKCEVKLKSFPCLSRVDNIIQLRHFQKICNEFIEKKQADSSLQDFNLIEIRKQTFKQKYVKLNKPIYFCFFKEFQYQNNNLFQYLVLILSYKLNSLSNIFFRVHIKLIFVKIPKNFLLYLYQKVSKNKQINIFDFKNNGQTNFQINIKFHFKMFNQSQNLYSFYSNLNELLRQFF</sequence>
<protein>
    <recommendedName>
        <fullName evidence="3">Kinase domain protein</fullName>
    </recommendedName>
</protein>
<reference evidence="2" key="1">
    <citation type="journal article" date="2006" name="PLoS Biol.">
        <title>Macronuclear genome sequence of the ciliate Tetrahymena thermophila, a model eukaryote.</title>
        <authorList>
            <person name="Eisen J.A."/>
            <person name="Coyne R.S."/>
            <person name="Wu M."/>
            <person name="Wu D."/>
            <person name="Thiagarajan M."/>
            <person name="Wortman J.R."/>
            <person name="Badger J.H."/>
            <person name="Ren Q."/>
            <person name="Amedeo P."/>
            <person name="Jones K.M."/>
            <person name="Tallon L.J."/>
            <person name="Delcher A.L."/>
            <person name="Salzberg S.L."/>
            <person name="Silva J.C."/>
            <person name="Haas B.J."/>
            <person name="Majoros W.H."/>
            <person name="Farzad M."/>
            <person name="Carlton J.M."/>
            <person name="Smith R.K. Jr."/>
            <person name="Garg J."/>
            <person name="Pearlman R.E."/>
            <person name="Karrer K.M."/>
            <person name="Sun L."/>
            <person name="Manning G."/>
            <person name="Elde N.C."/>
            <person name="Turkewitz A.P."/>
            <person name="Asai D.J."/>
            <person name="Wilkes D.E."/>
            <person name="Wang Y."/>
            <person name="Cai H."/>
            <person name="Collins K."/>
            <person name="Stewart B.A."/>
            <person name="Lee S.R."/>
            <person name="Wilamowska K."/>
            <person name="Weinberg Z."/>
            <person name="Ruzzo W.L."/>
            <person name="Wloga D."/>
            <person name="Gaertig J."/>
            <person name="Frankel J."/>
            <person name="Tsao C.-C."/>
            <person name="Gorovsky M.A."/>
            <person name="Keeling P.J."/>
            <person name="Waller R.F."/>
            <person name="Patron N.J."/>
            <person name="Cherry J.M."/>
            <person name="Stover N.A."/>
            <person name="Krieger C.J."/>
            <person name="del Toro C."/>
            <person name="Ryder H.F."/>
            <person name="Williamson S.C."/>
            <person name="Barbeau R.A."/>
            <person name="Hamilton E.P."/>
            <person name="Orias E."/>
        </authorList>
    </citation>
    <scope>NUCLEOTIDE SEQUENCE [LARGE SCALE GENOMIC DNA]</scope>
    <source>
        <strain evidence="2">SB210</strain>
    </source>
</reference>
<dbReference type="KEGG" id="tet:TTHERM_00277410"/>
<dbReference type="EMBL" id="GG662656">
    <property type="protein sequence ID" value="EAR97856.2"/>
    <property type="molecule type" value="Genomic_DNA"/>
</dbReference>
<dbReference type="Gene3D" id="3.80.10.10">
    <property type="entry name" value="Ribonuclease Inhibitor"/>
    <property type="match status" value="2"/>
</dbReference>
<gene>
    <name evidence="1" type="ORF">TTHERM_00277410</name>
</gene>
<evidence type="ECO:0008006" key="3">
    <source>
        <dbReference type="Google" id="ProtNLM"/>
    </source>
</evidence>
<dbReference type="InParanoid" id="I7M8D2"/>